<name>A0A7X0S9J8_9CLOT</name>
<evidence type="ECO:0000313" key="8">
    <source>
        <dbReference type="Proteomes" id="UP000585258"/>
    </source>
</evidence>
<dbReference type="InterPro" id="IPR002797">
    <property type="entry name" value="Polysacc_synth"/>
</dbReference>
<feature type="transmembrane region" description="Helical" evidence="6">
    <location>
        <begin position="44"/>
        <end position="70"/>
    </location>
</feature>
<dbReference type="Pfam" id="PF01943">
    <property type="entry name" value="Polysacc_synt"/>
    <property type="match status" value="1"/>
</dbReference>
<evidence type="ECO:0000256" key="3">
    <source>
        <dbReference type="ARBA" id="ARBA00022692"/>
    </source>
</evidence>
<feature type="transmembrane region" description="Helical" evidence="6">
    <location>
        <begin position="245"/>
        <end position="267"/>
    </location>
</feature>
<evidence type="ECO:0000256" key="2">
    <source>
        <dbReference type="ARBA" id="ARBA00022475"/>
    </source>
</evidence>
<reference evidence="7 8" key="1">
    <citation type="submission" date="2020-08" db="EMBL/GenBank/DDBJ databases">
        <title>Clostridia isolated from Swiss meat.</title>
        <authorList>
            <person name="Wambui J."/>
            <person name="Stevens M.J.A."/>
            <person name="Stephan R."/>
        </authorList>
    </citation>
    <scope>NUCLEOTIDE SEQUENCE [LARGE SCALE GENOMIC DNA]</scope>
    <source>
        <strain evidence="7 8">CM001</strain>
    </source>
</reference>
<protein>
    <submittedName>
        <fullName evidence="7">Oligosaccharide flippase family protein</fullName>
    </submittedName>
</protein>
<comment type="caution">
    <text evidence="7">The sequence shown here is derived from an EMBL/GenBank/DDBJ whole genome shotgun (WGS) entry which is preliminary data.</text>
</comment>
<keyword evidence="3 6" id="KW-0812">Transmembrane</keyword>
<feature type="transmembrane region" description="Helical" evidence="6">
    <location>
        <begin position="114"/>
        <end position="130"/>
    </location>
</feature>
<proteinExistence type="predicted"/>
<evidence type="ECO:0000313" key="7">
    <source>
        <dbReference type="EMBL" id="MBB6713500.1"/>
    </source>
</evidence>
<dbReference type="Proteomes" id="UP000585258">
    <property type="component" value="Unassembled WGS sequence"/>
</dbReference>
<evidence type="ECO:0000256" key="1">
    <source>
        <dbReference type="ARBA" id="ARBA00004651"/>
    </source>
</evidence>
<evidence type="ECO:0000256" key="6">
    <source>
        <dbReference type="SAM" id="Phobius"/>
    </source>
</evidence>
<feature type="transmembrane region" description="Helical" evidence="6">
    <location>
        <begin position="353"/>
        <end position="372"/>
    </location>
</feature>
<evidence type="ECO:0000256" key="5">
    <source>
        <dbReference type="ARBA" id="ARBA00023136"/>
    </source>
</evidence>
<feature type="transmembrane region" description="Helical" evidence="6">
    <location>
        <begin position="378"/>
        <end position="398"/>
    </location>
</feature>
<dbReference type="GO" id="GO:0005886">
    <property type="term" value="C:plasma membrane"/>
    <property type="evidence" value="ECO:0007669"/>
    <property type="project" value="UniProtKB-SubCell"/>
</dbReference>
<comment type="subcellular location">
    <subcellularLocation>
        <location evidence="1">Cell membrane</location>
        <topology evidence="1">Multi-pass membrane protein</topology>
    </subcellularLocation>
</comment>
<dbReference type="RefSeq" id="WP_185163306.1">
    <property type="nucleotide sequence ID" value="NZ_JACKWY010000001.1"/>
</dbReference>
<accession>A0A7X0S9J8</accession>
<keyword evidence="2" id="KW-1003">Cell membrane</keyword>
<dbReference type="PANTHER" id="PTHR30250:SF11">
    <property type="entry name" value="O-ANTIGEN TRANSPORTER-RELATED"/>
    <property type="match status" value="1"/>
</dbReference>
<feature type="transmembrane region" description="Helical" evidence="6">
    <location>
        <begin position="82"/>
        <end position="108"/>
    </location>
</feature>
<feature type="transmembrane region" description="Helical" evidence="6">
    <location>
        <begin position="168"/>
        <end position="187"/>
    </location>
</feature>
<keyword evidence="5 6" id="KW-0472">Membrane</keyword>
<feature type="transmembrane region" description="Helical" evidence="6">
    <location>
        <begin position="432"/>
        <end position="449"/>
    </location>
</feature>
<feature type="transmembrane region" description="Helical" evidence="6">
    <location>
        <begin position="12"/>
        <end position="32"/>
    </location>
</feature>
<dbReference type="InterPro" id="IPR050833">
    <property type="entry name" value="Poly_Biosynth_Transport"/>
</dbReference>
<dbReference type="EMBL" id="JACKWY010000001">
    <property type="protein sequence ID" value="MBB6713500.1"/>
    <property type="molecule type" value="Genomic_DNA"/>
</dbReference>
<sequence>MNKEKKLIKNTLIYAVGNLGSKLLTFIMLPIYTEYLLTSEYGNLDLIISTISLIMPIVTFQITDGIYRFILTEENKEEIKKYISNGIFVVITNLIVFTGIYTILSCFIKFENKILIYVYFITMVFYTLWAQIARGLKKNLEYAISGIIVTVVTAFLNILLIVKFGLGVKGFIISYIVGFIAAFLYLEKTTHIIDSIKITLKDKKIKKKLCKFSIPLIPNVISWWVMNVSDRYMITYFLTDSVNGIYSIANKFASIIVIINTFFSLAWQESAILEYESEDRDKYYTKMFNSYMKLQFTGMLILLSVTRLAFVFYIKGDFLDGYKIVPILYMASVFSAFSVFYGTGYISANDTKGSFYTTVIGAMLNIFINIFTIPMLGIYGAAVSTLISYAVVWILRVIQTKKYFKIIIDKKDFGILLTLNIVFSMLYYSNNIYINMIMILISIIVFIAYNKKLVRKILSFVVKSK</sequence>
<feature type="transmembrane region" description="Helical" evidence="6">
    <location>
        <begin position="410"/>
        <end position="426"/>
    </location>
</feature>
<evidence type="ECO:0000256" key="4">
    <source>
        <dbReference type="ARBA" id="ARBA00022989"/>
    </source>
</evidence>
<gene>
    <name evidence="7" type="ORF">H7E68_01970</name>
</gene>
<dbReference type="PANTHER" id="PTHR30250">
    <property type="entry name" value="PST FAMILY PREDICTED COLANIC ACID TRANSPORTER"/>
    <property type="match status" value="1"/>
</dbReference>
<dbReference type="AlphaFoldDB" id="A0A7X0S9J8"/>
<feature type="transmembrane region" description="Helical" evidence="6">
    <location>
        <begin position="296"/>
        <end position="314"/>
    </location>
</feature>
<organism evidence="7 8">
    <name type="scientific">Clostridium gasigenes</name>
    <dbReference type="NCBI Taxonomy" id="94869"/>
    <lineage>
        <taxon>Bacteria</taxon>
        <taxon>Bacillati</taxon>
        <taxon>Bacillota</taxon>
        <taxon>Clostridia</taxon>
        <taxon>Eubacteriales</taxon>
        <taxon>Clostridiaceae</taxon>
        <taxon>Clostridium</taxon>
    </lineage>
</organism>
<feature type="transmembrane region" description="Helical" evidence="6">
    <location>
        <begin position="326"/>
        <end position="346"/>
    </location>
</feature>
<keyword evidence="4 6" id="KW-1133">Transmembrane helix</keyword>
<feature type="transmembrane region" description="Helical" evidence="6">
    <location>
        <begin position="142"/>
        <end position="162"/>
    </location>
</feature>
<feature type="transmembrane region" description="Helical" evidence="6">
    <location>
        <begin position="208"/>
        <end position="225"/>
    </location>
</feature>